<protein>
    <submittedName>
        <fullName evidence="2">Uncharacterized protein</fullName>
    </submittedName>
</protein>
<feature type="signal peptide" evidence="1">
    <location>
        <begin position="1"/>
        <end position="21"/>
    </location>
</feature>
<dbReference type="Proteomes" id="UP000433652">
    <property type="component" value="Unassembled WGS sequence"/>
</dbReference>
<organism evidence="2 3">
    <name type="scientific">Croceibacterium salegens</name>
    <dbReference type="NCBI Taxonomy" id="1737568"/>
    <lineage>
        <taxon>Bacteria</taxon>
        <taxon>Pseudomonadati</taxon>
        <taxon>Pseudomonadota</taxon>
        <taxon>Alphaproteobacteria</taxon>
        <taxon>Sphingomonadales</taxon>
        <taxon>Erythrobacteraceae</taxon>
        <taxon>Croceibacterium</taxon>
    </lineage>
</organism>
<sequence length="130" mass="14400">MTVLRSALNCLVSAAAIALLAAPGAAAEWDGMGPFIANYYEENMYSPKGWKLTYGGKEGNVDVFVFEVDLKNDPSYGDGDGYVQVMSLFCRDDGLRDFIDQGMKVRVDMRRFEKGRSTLSKGTRYVTCNN</sequence>
<reference evidence="2 3" key="1">
    <citation type="submission" date="2019-12" db="EMBL/GenBank/DDBJ databases">
        <title>Genomic-based taxomic classification of the family Erythrobacteraceae.</title>
        <authorList>
            <person name="Xu L."/>
        </authorList>
    </citation>
    <scope>NUCLEOTIDE SEQUENCE [LARGE SCALE GENOMIC DNA]</scope>
    <source>
        <strain evidence="2 3">MCCC 1K01500</strain>
    </source>
</reference>
<evidence type="ECO:0000313" key="3">
    <source>
        <dbReference type="Proteomes" id="UP000433652"/>
    </source>
</evidence>
<keyword evidence="3" id="KW-1185">Reference proteome</keyword>
<evidence type="ECO:0000256" key="1">
    <source>
        <dbReference type="SAM" id="SignalP"/>
    </source>
</evidence>
<feature type="chain" id="PRO_5026119865" evidence="1">
    <location>
        <begin position="22"/>
        <end position="130"/>
    </location>
</feature>
<comment type="caution">
    <text evidence="2">The sequence shown here is derived from an EMBL/GenBank/DDBJ whole genome shotgun (WGS) entry which is preliminary data.</text>
</comment>
<evidence type="ECO:0000313" key="2">
    <source>
        <dbReference type="EMBL" id="MXO58710.1"/>
    </source>
</evidence>
<accession>A0A6I4SUN8</accession>
<keyword evidence="1" id="KW-0732">Signal</keyword>
<gene>
    <name evidence="2" type="ORF">GRI89_04035</name>
</gene>
<dbReference type="OrthoDB" id="9938582at2"/>
<dbReference type="AlphaFoldDB" id="A0A6I4SUN8"/>
<dbReference type="EMBL" id="WTYM01000030">
    <property type="protein sequence ID" value="MXO58710.1"/>
    <property type="molecule type" value="Genomic_DNA"/>
</dbReference>
<name>A0A6I4SUN8_9SPHN</name>
<proteinExistence type="predicted"/>